<accession>A0A9E7GYT1</accession>
<dbReference type="AlphaFoldDB" id="A0A9E7GYT1"/>
<organism evidence="1 2">
    <name type="scientific">Musa troglodytarum</name>
    <name type="common">fe'i banana</name>
    <dbReference type="NCBI Taxonomy" id="320322"/>
    <lineage>
        <taxon>Eukaryota</taxon>
        <taxon>Viridiplantae</taxon>
        <taxon>Streptophyta</taxon>
        <taxon>Embryophyta</taxon>
        <taxon>Tracheophyta</taxon>
        <taxon>Spermatophyta</taxon>
        <taxon>Magnoliopsida</taxon>
        <taxon>Liliopsida</taxon>
        <taxon>Zingiberales</taxon>
        <taxon>Musaceae</taxon>
        <taxon>Musa</taxon>
    </lineage>
</organism>
<keyword evidence="2" id="KW-1185">Reference proteome</keyword>
<name>A0A9E7GYT1_9LILI</name>
<evidence type="ECO:0000313" key="2">
    <source>
        <dbReference type="Proteomes" id="UP001055439"/>
    </source>
</evidence>
<protein>
    <submittedName>
        <fullName evidence="1">Uncharacterized protein</fullName>
    </submittedName>
</protein>
<proteinExistence type="predicted"/>
<gene>
    <name evidence="1" type="ORF">MUK42_29541</name>
</gene>
<dbReference type="Proteomes" id="UP001055439">
    <property type="component" value="Chromosome 7"/>
</dbReference>
<dbReference type="EMBL" id="CP097509">
    <property type="protein sequence ID" value="URE21598.1"/>
    <property type="molecule type" value="Genomic_DNA"/>
</dbReference>
<sequence length="92" mass="10134">MLSVNKDRRSLSSKYQQEMEIILIQDGVDLAQQGAEKIPDGMSEEDFAEETCGVAEPTTYLDVISCDDSGLVVTLSMRVKLQFGAANCYSHL</sequence>
<reference evidence="1" key="1">
    <citation type="submission" date="2022-05" db="EMBL/GenBank/DDBJ databases">
        <title>The Musa troglodytarum L. genome provides insights into the mechanism of non-climacteric behaviour and enrichment of carotenoids.</title>
        <authorList>
            <person name="Wang J."/>
        </authorList>
    </citation>
    <scope>NUCLEOTIDE SEQUENCE</scope>
    <source>
        <tissue evidence="1">Leaf</tissue>
    </source>
</reference>
<evidence type="ECO:0000313" key="1">
    <source>
        <dbReference type="EMBL" id="URE21598.1"/>
    </source>
</evidence>